<evidence type="ECO:0000259" key="1">
    <source>
        <dbReference type="Pfam" id="PF18962"/>
    </source>
</evidence>
<dbReference type="NCBIfam" id="TIGR04183">
    <property type="entry name" value="Por_Secre_tail"/>
    <property type="match status" value="1"/>
</dbReference>
<organism evidence="2">
    <name type="scientific">candidate division WOR-3 bacterium</name>
    <dbReference type="NCBI Taxonomy" id="2052148"/>
    <lineage>
        <taxon>Bacteria</taxon>
        <taxon>Bacteria division WOR-3</taxon>
    </lineage>
</organism>
<dbReference type="EMBL" id="DSTU01000004">
    <property type="protein sequence ID" value="HFJ53688.1"/>
    <property type="molecule type" value="Genomic_DNA"/>
</dbReference>
<sequence length="572" mass="63278">MRKVALIIMMVLAVVAFGAEERWLSPTPTHHYTIPDPEPGIFPPANEIPYSVIDTFKYDDNMPASAWAWNQGGNGWGVKFIAPAPSFTLKGALVHFYSGWPVPGGTRAMVRVYADDGPGGSPGTEIWHSDTLTITRGQWNYVSINEPVVGSNYYIFYVQVDSYPICPGLSIDVANNAPSHMMWSYLNGTFSEDARRGEWLIRSVVEWDPPATDAATLYFAAAMPPDTLPNVNLNIRATIRNLGTDQLPLGTPVRLKITGPQGYVYEDTMTTSANLTRGQTAQMNFSPAWRIPAVTGAYRIFVWTEAAGEQYPYDDTIIYDLSVARWIEYANYNNPRWLTWASPERAVKFNPAQFGLQYPVGVNRVRTQFYLHPSYPWPDSTFRFKIYAGDGTTLLYQSPDIEAPAGAPGAIKAYDLDSMLIFTSGEFYVAVAPVHSSGHPSSLADDTTDSRSYYGTPGGWIPWTNGELFISASALGGVGVEEGYNPNLRNAELRFSNPAQDRLLVRWQVPAVSRVQLALYDATGRMVRELYSAEGVRSGRTEVDLSTLANGIYLVRLESPAGSATHKLVLNR</sequence>
<evidence type="ECO:0000313" key="2">
    <source>
        <dbReference type="EMBL" id="HEA87850.1"/>
    </source>
</evidence>
<accession>A0A7C1SP65</accession>
<dbReference type="InterPro" id="IPR026444">
    <property type="entry name" value="Secre_tail"/>
</dbReference>
<proteinExistence type="predicted"/>
<name>A0A7C1SP65_UNCW3</name>
<evidence type="ECO:0000313" key="3">
    <source>
        <dbReference type="EMBL" id="HFJ53688.1"/>
    </source>
</evidence>
<gene>
    <name evidence="2" type="ORF">ENP94_07595</name>
    <name evidence="3" type="ORF">ENS16_03240</name>
</gene>
<dbReference type="Pfam" id="PF18962">
    <property type="entry name" value="Por_Secre_tail"/>
    <property type="match status" value="1"/>
</dbReference>
<protein>
    <submittedName>
        <fullName evidence="2">T9SS type A sorting domain-containing protein</fullName>
    </submittedName>
</protein>
<reference evidence="2" key="1">
    <citation type="journal article" date="2020" name="mSystems">
        <title>Genome- and Community-Level Interaction Insights into Carbon Utilization and Element Cycling Functions of Hydrothermarchaeota in Hydrothermal Sediment.</title>
        <authorList>
            <person name="Zhou Z."/>
            <person name="Liu Y."/>
            <person name="Xu W."/>
            <person name="Pan J."/>
            <person name="Luo Z.H."/>
            <person name="Li M."/>
        </authorList>
    </citation>
    <scope>NUCLEOTIDE SEQUENCE [LARGE SCALE GENOMIC DNA]</scope>
    <source>
        <strain evidence="2">SpSt-265</strain>
        <strain evidence="3">SpSt-465</strain>
    </source>
</reference>
<comment type="caution">
    <text evidence="2">The sequence shown here is derived from an EMBL/GenBank/DDBJ whole genome shotgun (WGS) entry which is preliminary data.</text>
</comment>
<feature type="domain" description="Secretion system C-terminal sorting" evidence="1">
    <location>
        <begin position="497"/>
        <end position="569"/>
    </location>
</feature>
<dbReference type="AlphaFoldDB" id="A0A7C1SP65"/>
<dbReference type="EMBL" id="DSLG01000008">
    <property type="protein sequence ID" value="HEA87850.1"/>
    <property type="molecule type" value="Genomic_DNA"/>
</dbReference>